<dbReference type="EMBL" id="CP036290">
    <property type="protein sequence ID" value="QDU86061.1"/>
    <property type="molecule type" value="Genomic_DNA"/>
</dbReference>
<evidence type="ECO:0000313" key="2">
    <source>
        <dbReference type="EMBL" id="QDU86061.1"/>
    </source>
</evidence>
<gene>
    <name evidence="2" type="ORF">Pla163_32100</name>
</gene>
<evidence type="ECO:0000256" key="1">
    <source>
        <dbReference type="SAM" id="MobiDB-lite"/>
    </source>
</evidence>
<proteinExistence type="predicted"/>
<dbReference type="PROSITE" id="PS51257">
    <property type="entry name" value="PROKAR_LIPOPROTEIN"/>
    <property type="match status" value="1"/>
</dbReference>
<feature type="compositionally biased region" description="Low complexity" evidence="1">
    <location>
        <begin position="50"/>
        <end position="85"/>
    </location>
</feature>
<reference evidence="2 3" key="1">
    <citation type="submission" date="2019-02" db="EMBL/GenBank/DDBJ databases">
        <title>Deep-cultivation of Planctomycetes and their phenomic and genomic characterization uncovers novel biology.</title>
        <authorList>
            <person name="Wiegand S."/>
            <person name="Jogler M."/>
            <person name="Boedeker C."/>
            <person name="Pinto D."/>
            <person name="Vollmers J."/>
            <person name="Rivas-Marin E."/>
            <person name="Kohn T."/>
            <person name="Peeters S.H."/>
            <person name="Heuer A."/>
            <person name="Rast P."/>
            <person name="Oberbeckmann S."/>
            <person name="Bunk B."/>
            <person name="Jeske O."/>
            <person name="Meyerdierks A."/>
            <person name="Storesund J.E."/>
            <person name="Kallscheuer N."/>
            <person name="Luecker S."/>
            <person name="Lage O.M."/>
            <person name="Pohl T."/>
            <person name="Merkel B.J."/>
            <person name="Hornburger P."/>
            <person name="Mueller R.-W."/>
            <person name="Bruemmer F."/>
            <person name="Labrenz M."/>
            <person name="Spormann A.M."/>
            <person name="Op den Camp H."/>
            <person name="Overmann J."/>
            <person name="Amann R."/>
            <person name="Jetten M.S.M."/>
            <person name="Mascher T."/>
            <person name="Medema M.H."/>
            <person name="Devos D.P."/>
            <person name="Kaster A.-K."/>
            <person name="Ovreas L."/>
            <person name="Rohde M."/>
            <person name="Galperin M.Y."/>
            <person name="Jogler C."/>
        </authorList>
    </citation>
    <scope>NUCLEOTIDE SEQUENCE [LARGE SCALE GENOMIC DNA]</scope>
    <source>
        <strain evidence="2 3">Pla163</strain>
    </source>
</reference>
<name>A0A518D3K3_9BACT</name>
<dbReference type="RefSeq" id="WP_145190607.1">
    <property type="nucleotide sequence ID" value="NZ_CP036290.1"/>
</dbReference>
<organism evidence="2 3">
    <name type="scientific">Rohdeia mirabilis</name>
    <dbReference type="NCBI Taxonomy" id="2528008"/>
    <lineage>
        <taxon>Bacteria</taxon>
        <taxon>Pseudomonadati</taxon>
        <taxon>Planctomycetota</taxon>
        <taxon>Planctomycetia</taxon>
        <taxon>Planctomycetia incertae sedis</taxon>
        <taxon>Rohdeia</taxon>
    </lineage>
</organism>
<keyword evidence="3" id="KW-1185">Reference proteome</keyword>
<accession>A0A518D3K3</accession>
<evidence type="ECO:0000313" key="3">
    <source>
        <dbReference type="Proteomes" id="UP000319342"/>
    </source>
</evidence>
<evidence type="ECO:0008006" key="4">
    <source>
        <dbReference type="Google" id="ProtNLM"/>
    </source>
</evidence>
<protein>
    <recommendedName>
        <fullName evidence="4">Curli production assembly/transport component CsgG</fullName>
    </recommendedName>
</protein>
<dbReference type="Proteomes" id="UP000319342">
    <property type="component" value="Chromosome"/>
</dbReference>
<feature type="region of interest" description="Disordered" evidence="1">
    <location>
        <begin position="24"/>
        <end position="86"/>
    </location>
</feature>
<sequence length="494" mass="52108">MNTSKIAWILASAALLGSCRSPQYVPQRAMPAPGPSDEGMQEVDARHDGQAASGQAGSGQAPDGSATEAVAPTTAPAPRIAPPRTSDSATAAVESFCAAILARGAGAGSIGCLPLVSQDLRTEGPWVAEYGVDLADQVAERVRAHGFTQQILDTSSIAARLARAELAKTALFTVEAVAQDGGQLGLDVLTFGTVRRDNNVGRAGRDVLTVDLCAWDFRSDAMLAREKFEIPSDVRSNARIWRLASTSSLWSPDARWSAPEVPAELGTLMDQLRGDVTALGAAVLETLESADVTGVVYIAPTDFGVFVQAIADLRAAQATYGAEYNRRADEAVAAGVPLDAATPVALNGRTYPNLQAARAHVETLRESLLTSRSVRFGELVSSMLGDAVASGLREQGVRVNDLGFTKWSDTQLVEGELALGGLARSAAARIALREAGFQLIVAPRLERFGNDYALRVDIYDVVESDVVGSAHVALSPNYRTALQQELDVRLGGIR</sequence>
<dbReference type="AlphaFoldDB" id="A0A518D3K3"/>